<dbReference type="AlphaFoldDB" id="A0AAD7DX53"/>
<sequence length="258" mass="28025">MVVSSHSAVKNRLEYLSEQAVKNSLEYLSVVRVPIFVSNKTRIRRIKIGGFELGTPGTKQKNVSDVKMAAQDQKGHGARRGIIDSIYTSIGGLSVADGGREEEVRSRGCFQQAMGSNTTVITQKSNNGPKNPFSPSSSEPPDHGLSGLTFEYMKSAVVVGVAARTGHMAQSVYQPPTELPYSETQAPIQPTYVNNQGNQSIPPNQINAQVLTAGPLMMYNMRDKHVVNPVFEGNHLRSFAYGVCRLPGLLITGDPHLD</sequence>
<keyword evidence="3" id="KW-1185">Reference proteome</keyword>
<evidence type="ECO:0000313" key="3">
    <source>
        <dbReference type="Proteomes" id="UP001221757"/>
    </source>
</evidence>
<organism evidence="2 3">
    <name type="scientific">Mycena rosella</name>
    <name type="common">Pink bonnet</name>
    <name type="synonym">Agaricus rosellus</name>
    <dbReference type="NCBI Taxonomy" id="1033263"/>
    <lineage>
        <taxon>Eukaryota</taxon>
        <taxon>Fungi</taxon>
        <taxon>Dikarya</taxon>
        <taxon>Basidiomycota</taxon>
        <taxon>Agaricomycotina</taxon>
        <taxon>Agaricomycetes</taxon>
        <taxon>Agaricomycetidae</taxon>
        <taxon>Agaricales</taxon>
        <taxon>Marasmiineae</taxon>
        <taxon>Mycenaceae</taxon>
        <taxon>Mycena</taxon>
    </lineage>
</organism>
<feature type="region of interest" description="Disordered" evidence="1">
    <location>
        <begin position="115"/>
        <end position="146"/>
    </location>
</feature>
<proteinExistence type="predicted"/>
<dbReference type="Proteomes" id="UP001221757">
    <property type="component" value="Unassembled WGS sequence"/>
</dbReference>
<gene>
    <name evidence="2" type="ORF">B0H17DRAFT_1176547</name>
</gene>
<protein>
    <submittedName>
        <fullName evidence="2">Uncharacterized protein</fullName>
    </submittedName>
</protein>
<accession>A0AAD7DX53</accession>
<evidence type="ECO:0000313" key="2">
    <source>
        <dbReference type="EMBL" id="KAJ7701120.1"/>
    </source>
</evidence>
<reference evidence="2" key="1">
    <citation type="submission" date="2023-03" db="EMBL/GenBank/DDBJ databases">
        <title>Massive genome expansion in bonnet fungi (Mycena s.s.) driven by repeated elements and novel gene families across ecological guilds.</title>
        <authorList>
            <consortium name="Lawrence Berkeley National Laboratory"/>
            <person name="Harder C.B."/>
            <person name="Miyauchi S."/>
            <person name="Viragh M."/>
            <person name="Kuo A."/>
            <person name="Thoen E."/>
            <person name="Andreopoulos B."/>
            <person name="Lu D."/>
            <person name="Skrede I."/>
            <person name="Drula E."/>
            <person name="Henrissat B."/>
            <person name="Morin E."/>
            <person name="Kohler A."/>
            <person name="Barry K."/>
            <person name="LaButti K."/>
            <person name="Morin E."/>
            <person name="Salamov A."/>
            <person name="Lipzen A."/>
            <person name="Mereny Z."/>
            <person name="Hegedus B."/>
            <person name="Baldrian P."/>
            <person name="Stursova M."/>
            <person name="Weitz H."/>
            <person name="Taylor A."/>
            <person name="Grigoriev I.V."/>
            <person name="Nagy L.G."/>
            <person name="Martin F."/>
            <person name="Kauserud H."/>
        </authorList>
    </citation>
    <scope>NUCLEOTIDE SEQUENCE</scope>
    <source>
        <strain evidence="2">CBHHK067</strain>
    </source>
</reference>
<feature type="compositionally biased region" description="Polar residues" evidence="1">
    <location>
        <begin position="115"/>
        <end position="139"/>
    </location>
</feature>
<dbReference type="EMBL" id="JARKIE010000018">
    <property type="protein sequence ID" value="KAJ7701120.1"/>
    <property type="molecule type" value="Genomic_DNA"/>
</dbReference>
<name>A0AAD7DX53_MYCRO</name>
<comment type="caution">
    <text evidence="2">The sequence shown here is derived from an EMBL/GenBank/DDBJ whole genome shotgun (WGS) entry which is preliminary data.</text>
</comment>
<evidence type="ECO:0000256" key="1">
    <source>
        <dbReference type="SAM" id="MobiDB-lite"/>
    </source>
</evidence>